<dbReference type="Pfam" id="PF07690">
    <property type="entry name" value="MFS_1"/>
    <property type="match status" value="1"/>
</dbReference>
<feature type="transmembrane region" description="Helical" evidence="5">
    <location>
        <begin position="345"/>
        <end position="363"/>
    </location>
</feature>
<dbReference type="PANTHER" id="PTHR23508">
    <property type="entry name" value="CARBOXYLIC ACID TRANSPORTER PROTEIN HOMOLOG"/>
    <property type="match status" value="1"/>
</dbReference>
<feature type="transmembrane region" description="Helical" evidence="5">
    <location>
        <begin position="146"/>
        <end position="167"/>
    </location>
</feature>
<proteinExistence type="predicted"/>
<feature type="transmembrane region" description="Helical" evidence="5">
    <location>
        <begin position="434"/>
        <end position="454"/>
    </location>
</feature>
<dbReference type="PROSITE" id="PS50850">
    <property type="entry name" value="MFS"/>
    <property type="match status" value="1"/>
</dbReference>
<sequence>MSEAKTRTAWYREISASQWKSFIAAWLGYFLDGFDFVLITLVLTEISQEFHLTTVQAASLISAAFISRWFGGLAIGAIGDRFGRKDAMITSIVLFSVGSLICAIAPAYWVLFAARLMIGLGMAGEYGTSSTYVIESWPARMRNKASGFLISGYSIGTVVAAQCYALVVPQFGWRALFAIGLIPIVITLWLRRSLPESTSWQDAAARRGDTKRTPDMLSVLFTGKFTAVNVITALIAITALIVIFSETAPGWLVAVLGVITAAVFVSYMVQFTGKRWAIGLIVMFTVFCAFLYSWPIQALLPTYLKTGLHYSAHDVSNVLFFSGFGAAVGCWVAGFTGDKFGTRRAYWVSLLISQIVIFPVFAIGGNSLILLGLLLFVQQVFGQGISGLLPKWIGAYFDVEKRAAGLGFSYNVGALGGAVAPVLGASLATTMPLGTALAVLSFGLTFVVMILIGFNIPTRIQKLVDPQSVWDSDTADGGKPTQDMASAF</sequence>
<dbReference type="GO" id="GO:0046943">
    <property type="term" value="F:carboxylic acid transmembrane transporter activity"/>
    <property type="evidence" value="ECO:0007669"/>
    <property type="project" value="TreeGrafter"/>
</dbReference>
<dbReference type="EMBL" id="JACBZP010000001">
    <property type="protein sequence ID" value="NYI67855.1"/>
    <property type="molecule type" value="Genomic_DNA"/>
</dbReference>
<dbReference type="SUPFAM" id="SSF103473">
    <property type="entry name" value="MFS general substrate transporter"/>
    <property type="match status" value="1"/>
</dbReference>
<evidence type="ECO:0000256" key="2">
    <source>
        <dbReference type="ARBA" id="ARBA00022692"/>
    </source>
</evidence>
<comment type="caution">
    <text evidence="7">The sequence shown here is derived from an EMBL/GenBank/DDBJ whole genome shotgun (WGS) entry which is preliminary data.</text>
</comment>
<feature type="transmembrane region" description="Helical" evidence="5">
    <location>
        <begin position="410"/>
        <end position="428"/>
    </location>
</feature>
<evidence type="ECO:0000313" key="7">
    <source>
        <dbReference type="EMBL" id="NYI67855.1"/>
    </source>
</evidence>
<evidence type="ECO:0000313" key="8">
    <source>
        <dbReference type="Proteomes" id="UP000539111"/>
    </source>
</evidence>
<evidence type="ECO:0000256" key="4">
    <source>
        <dbReference type="ARBA" id="ARBA00023136"/>
    </source>
</evidence>
<evidence type="ECO:0000256" key="3">
    <source>
        <dbReference type="ARBA" id="ARBA00022989"/>
    </source>
</evidence>
<gene>
    <name evidence="7" type="ORF">BJY26_002161</name>
</gene>
<reference evidence="7 8" key="1">
    <citation type="submission" date="2020-07" db="EMBL/GenBank/DDBJ databases">
        <title>Sequencing the genomes of 1000 actinobacteria strains.</title>
        <authorList>
            <person name="Klenk H.-P."/>
        </authorList>
    </citation>
    <scope>NUCLEOTIDE SEQUENCE [LARGE SCALE GENOMIC DNA]</scope>
    <source>
        <strain evidence="7 8">DSM 26341</strain>
    </source>
</reference>
<dbReference type="GO" id="GO:0005886">
    <property type="term" value="C:plasma membrane"/>
    <property type="evidence" value="ECO:0007669"/>
    <property type="project" value="UniProtKB-SubCell"/>
</dbReference>
<feature type="transmembrane region" description="Helical" evidence="5">
    <location>
        <begin position="315"/>
        <end position="333"/>
    </location>
</feature>
<feature type="transmembrane region" description="Helical" evidence="5">
    <location>
        <begin position="276"/>
        <end position="295"/>
    </location>
</feature>
<evidence type="ECO:0000259" key="6">
    <source>
        <dbReference type="PROSITE" id="PS50850"/>
    </source>
</evidence>
<feature type="transmembrane region" description="Helical" evidence="5">
    <location>
        <begin position="116"/>
        <end position="134"/>
    </location>
</feature>
<dbReference type="InterPro" id="IPR020846">
    <property type="entry name" value="MFS_dom"/>
</dbReference>
<dbReference type="PANTHER" id="PTHR23508:SF3">
    <property type="entry name" value="SIALIC ACID TRANSPORTER NANT"/>
    <property type="match status" value="1"/>
</dbReference>
<name>A0A7Z0D2W1_9MICO</name>
<dbReference type="RefSeq" id="WP_179428137.1">
    <property type="nucleotide sequence ID" value="NZ_JACBZP010000001.1"/>
</dbReference>
<feature type="transmembrane region" description="Helical" evidence="5">
    <location>
        <begin position="21"/>
        <end position="43"/>
    </location>
</feature>
<dbReference type="CDD" id="cd17316">
    <property type="entry name" value="MFS_SV2_like"/>
    <property type="match status" value="1"/>
</dbReference>
<dbReference type="NCBIfam" id="NF003024">
    <property type="entry name" value="PRK03893.1"/>
    <property type="match status" value="1"/>
</dbReference>
<keyword evidence="3 5" id="KW-1133">Transmembrane helix</keyword>
<feature type="transmembrane region" description="Helical" evidence="5">
    <location>
        <begin position="216"/>
        <end position="244"/>
    </location>
</feature>
<feature type="transmembrane region" description="Helical" evidence="5">
    <location>
        <begin position="87"/>
        <end position="110"/>
    </location>
</feature>
<keyword evidence="2 5" id="KW-0812">Transmembrane</keyword>
<comment type="subcellular location">
    <subcellularLocation>
        <location evidence="1">Cell membrane</location>
        <topology evidence="1">Multi-pass membrane protein</topology>
    </subcellularLocation>
</comment>
<dbReference type="Gene3D" id="1.20.1250.20">
    <property type="entry name" value="MFS general substrate transporter like domains"/>
    <property type="match status" value="2"/>
</dbReference>
<dbReference type="InterPro" id="IPR011701">
    <property type="entry name" value="MFS"/>
</dbReference>
<keyword evidence="8" id="KW-1185">Reference proteome</keyword>
<dbReference type="Proteomes" id="UP000539111">
    <property type="component" value="Unassembled WGS sequence"/>
</dbReference>
<accession>A0A7Z0D2W1</accession>
<feature type="domain" description="Major facilitator superfamily (MFS) profile" evidence="6">
    <location>
        <begin position="21"/>
        <end position="461"/>
    </location>
</feature>
<feature type="transmembrane region" description="Helical" evidence="5">
    <location>
        <begin position="173"/>
        <end position="190"/>
    </location>
</feature>
<feature type="transmembrane region" description="Helical" evidence="5">
    <location>
        <begin position="369"/>
        <end position="389"/>
    </location>
</feature>
<protein>
    <submittedName>
        <fullName evidence="7">SHS family sialic acid transporter-like MFS transporter</fullName>
    </submittedName>
</protein>
<evidence type="ECO:0000256" key="5">
    <source>
        <dbReference type="SAM" id="Phobius"/>
    </source>
</evidence>
<dbReference type="AlphaFoldDB" id="A0A7Z0D2W1"/>
<feature type="transmembrane region" description="Helical" evidence="5">
    <location>
        <begin position="250"/>
        <end position="269"/>
    </location>
</feature>
<feature type="transmembrane region" description="Helical" evidence="5">
    <location>
        <begin position="55"/>
        <end position="75"/>
    </location>
</feature>
<dbReference type="InterPro" id="IPR036259">
    <property type="entry name" value="MFS_trans_sf"/>
</dbReference>
<keyword evidence="4 5" id="KW-0472">Membrane</keyword>
<evidence type="ECO:0000256" key="1">
    <source>
        <dbReference type="ARBA" id="ARBA00004651"/>
    </source>
</evidence>
<organism evidence="7 8">
    <name type="scientific">Spelaeicoccus albus</name>
    <dbReference type="NCBI Taxonomy" id="1280376"/>
    <lineage>
        <taxon>Bacteria</taxon>
        <taxon>Bacillati</taxon>
        <taxon>Actinomycetota</taxon>
        <taxon>Actinomycetes</taxon>
        <taxon>Micrococcales</taxon>
        <taxon>Brevibacteriaceae</taxon>
        <taxon>Spelaeicoccus</taxon>
    </lineage>
</organism>